<dbReference type="Proteomes" id="UP001359559">
    <property type="component" value="Unassembled WGS sequence"/>
</dbReference>
<reference evidence="1 2" key="1">
    <citation type="submission" date="2024-01" db="EMBL/GenBank/DDBJ databases">
        <title>The genomes of 5 underutilized Papilionoideae crops provide insights into root nodulation and disease resistance.</title>
        <authorList>
            <person name="Yuan L."/>
        </authorList>
    </citation>
    <scope>NUCLEOTIDE SEQUENCE [LARGE SCALE GENOMIC DNA]</scope>
    <source>
        <strain evidence="1">LY-2023</strain>
        <tissue evidence="1">Leaf</tissue>
    </source>
</reference>
<evidence type="ECO:0000313" key="1">
    <source>
        <dbReference type="EMBL" id="KAK7270961.1"/>
    </source>
</evidence>
<proteinExistence type="predicted"/>
<name>A0AAN9FBF6_CLITE</name>
<keyword evidence="2" id="KW-1185">Reference proteome</keyword>
<gene>
    <name evidence="1" type="ORF">RJT34_26508</name>
</gene>
<evidence type="ECO:0000313" key="2">
    <source>
        <dbReference type="Proteomes" id="UP001359559"/>
    </source>
</evidence>
<accession>A0AAN9FBF6</accession>
<protein>
    <submittedName>
        <fullName evidence="1">Uncharacterized protein</fullName>
    </submittedName>
</protein>
<organism evidence="1 2">
    <name type="scientific">Clitoria ternatea</name>
    <name type="common">Butterfly pea</name>
    <dbReference type="NCBI Taxonomy" id="43366"/>
    <lineage>
        <taxon>Eukaryota</taxon>
        <taxon>Viridiplantae</taxon>
        <taxon>Streptophyta</taxon>
        <taxon>Embryophyta</taxon>
        <taxon>Tracheophyta</taxon>
        <taxon>Spermatophyta</taxon>
        <taxon>Magnoliopsida</taxon>
        <taxon>eudicotyledons</taxon>
        <taxon>Gunneridae</taxon>
        <taxon>Pentapetalae</taxon>
        <taxon>rosids</taxon>
        <taxon>fabids</taxon>
        <taxon>Fabales</taxon>
        <taxon>Fabaceae</taxon>
        <taxon>Papilionoideae</taxon>
        <taxon>50 kb inversion clade</taxon>
        <taxon>NPAAA clade</taxon>
        <taxon>indigoferoid/millettioid clade</taxon>
        <taxon>Phaseoleae</taxon>
        <taxon>Clitoria</taxon>
    </lineage>
</organism>
<dbReference type="EMBL" id="JAYKXN010000007">
    <property type="protein sequence ID" value="KAK7270961.1"/>
    <property type="molecule type" value="Genomic_DNA"/>
</dbReference>
<sequence>MQERARCGPHYKAPISSIHGTDSSLFSSSNGTNYGPFPPTEGMNSGPFWHLTYSPSNGTNSGEFVLQPTDSMPAPLQLTDFSQFLLIHVRFLGFFLAFSEGSLHVCQDFVFLSNEFQF</sequence>
<comment type="caution">
    <text evidence="1">The sequence shown here is derived from an EMBL/GenBank/DDBJ whole genome shotgun (WGS) entry which is preliminary data.</text>
</comment>
<dbReference type="AlphaFoldDB" id="A0AAN9FBF6"/>